<accession>A0ABR0KI30</accession>
<dbReference type="PANTHER" id="PTHR31778">
    <property type="entry name" value="BUD SITE SELECTION PROTEIN RAX2"/>
    <property type="match status" value="1"/>
</dbReference>
<feature type="domain" description="Rax2-like second" evidence="4">
    <location>
        <begin position="218"/>
        <end position="358"/>
    </location>
</feature>
<evidence type="ECO:0000256" key="1">
    <source>
        <dbReference type="SAM" id="Phobius"/>
    </source>
</evidence>
<proteinExistence type="predicted"/>
<gene>
    <name evidence="6" type="ORF">LTR24_002324</name>
</gene>
<dbReference type="InterPro" id="IPR015943">
    <property type="entry name" value="WD40/YVTN_repeat-like_dom_sf"/>
</dbReference>
<evidence type="ECO:0000259" key="3">
    <source>
        <dbReference type="Pfam" id="PF12768"/>
    </source>
</evidence>
<feature type="transmembrane region" description="Helical" evidence="1">
    <location>
        <begin position="1145"/>
        <end position="1168"/>
    </location>
</feature>
<keyword evidence="2" id="KW-0732">Signal</keyword>
<dbReference type="InterPro" id="IPR015915">
    <property type="entry name" value="Kelch-typ_b-propeller"/>
</dbReference>
<keyword evidence="1" id="KW-0472">Membrane</keyword>
<dbReference type="Gene3D" id="2.120.10.80">
    <property type="entry name" value="Kelch-type beta propeller"/>
    <property type="match status" value="1"/>
</dbReference>
<evidence type="ECO:0000256" key="2">
    <source>
        <dbReference type="SAM" id="SignalP"/>
    </source>
</evidence>
<dbReference type="InterPro" id="IPR048265">
    <property type="entry name" value="Rax2-like_third"/>
</dbReference>
<dbReference type="SUPFAM" id="SSF117281">
    <property type="entry name" value="Kelch motif"/>
    <property type="match status" value="1"/>
</dbReference>
<comment type="caution">
    <text evidence="6">The sequence shown here is derived from an EMBL/GenBank/DDBJ whole genome shotgun (WGS) entry which is preliminary data.</text>
</comment>
<keyword evidence="7" id="KW-1185">Reference proteome</keyword>
<dbReference type="Proteomes" id="UP001345013">
    <property type="component" value="Unassembled WGS sequence"/>
</dbReference>
<keyword evidence="1" id="KW-1133">Transmembrane helix</keyword>
<reference evidence="6 7" key="1">
    <citation type="submission" date="2023-08" db="EMBL/GenBank/DDBJ databases">
        <title>Black Yeasts Isolated from many extreme environments.</title>
        <authorList>
            <person name="Coleine C."/>
            <person name="Stajich J.E."/>
            <person name="Selbmann L."/>
        </authorList>
    </citation>
    <scope>NUCLEOTIDE SEQUENCE [LARGE SCALE GENOMIC DNA]</scope>
    <source>
        <strain evidence="6 7">CCFEE 5885</strain>
    </source>
</reference>
<dbReference type="Pfam" id="PF20842">
    <property type="entry name" value="Rax2_2"/>
    <property type="match status" value="1"/>
</dbReference>
<sequence length="1215" mass="128174">MPPRPWSAIWLLAVSLVKQAYTYTQVPSPNLDIDALGQVAIGGNFDAISIYSYEGQTEGVQGNGAQAILQQLPNGMYDVLAATDANIEDICAFSLKNGTLLGVIIAGNFTSVGGIGAQSVAFINGRTGDISPHPGIQGTVNAVLCDSDTETAYLGGTFDAADSSNAIAWLATGSWANLPFAGFDGPVTSITKAPNGHIVFGGSFSGLKNVTTTKDPANYQLINLDSATISSVANTTTGSDIVCPSNDSTTTTWRLEDDTAGSWTASMRYGFEPSKFRLYNNQEGRGVKTWRFTALPNTGIMNFTYTDPATGEQAYCDATCPLAQNSSLSYQDFYFVNSVGMNSFRLDVSDWYGQGGALKGIELYQNDTFVYAIESVNPASCLTASATMSKVTTTGPWVQTPSRSSVADYLMVVVDPTTLNSTNIVFNPVIREKGNYTIVVYTPGCIQDGTCRTRGVVNVTGTLTSDGSNRISTQVSQTNDYDKYDQVYQGPIDPASGSFRPAVTILPSKRMTDQTIVASRVRFSGNPSTGGLNGLFDFDPNDAVVDTDFSKSAINNAGTMLKPNAQVVCLATHGDTIYAAGGFSDDEFENIMSFADNKAQSLPNGGLNAAVADTYASDDFLYVGGNFTGTNNGSIDGLENIAAYNYADSSWVPLGSGVDGPVSYIVPFPLNITAGETETVIGFSGSFSNIRGTGEDSQQPVDGFAVWVPSRSNWLQNLGSERQLLAGMLSSYTNLPNSTWLGAGTLFSLGQAMSNIAGLSKSSNNIRIQQLPIEIESSTSATSNSISKRALLTQQNITGVVAGAYDMGDGRNVSIFGGHFTARTNTSTVQNLVFLDGDNNEVSGLPSGMDDNSTFLALSVQNDILFAGGSVTGQINNTQVQGLVLYDLGEQAYRSPQPASLAAADGGDVIVNSFASQPKTSNVYVGGSFASTAQGLTCVSICMYDMSSNFWSTAGGGLSGVVTALHFLSDTRLLAAGNLSIGDSQTSLAEYDTESQSWTVFSSAALPGPVTAFAETNNDQVFWVAGTVESNNSAYVVKIDEDGAQSPVTGLLSAGSNVLGLQLMKLSKNHGSSRYLENNMDLLVMGQLSLNGFGSASAALFNGTTMQPFILSVNSAGEPGSISTWFSSKDNPATSSRPYKHSNGIAILVAFCAALGTIFLIILAGMILNRVQRKRAGYSTLPSVPYQDKNMNINRVPPERLFASMGQRTTGAPAV</sequence>
<dbReference type="SUPFAM" id="SSF50969">
    <property type="entry name" value="YVTN repeat-like/Quinoprotein amine dehydrogenase"/>
    <property type="match status" value="1"/>
</dbReference>
<dbReference type="Gene3D" id="2.130.10.10">
    <property type="entry name" value="YVTN repeat-like/Quinoprotein amine dehydrogenase"/>
    <property type="match status" value="1"/>
</dbReference>
<evidence type="ECO:0000259" key="4">
    <source>
        <dbReference type="Pfam" id="PF20842"/>
    </source>
</evidence>
<keyword evidence="1" id="KW-0812">Transmembrane</keyword>
<feature type="domain" description="Rax2-like third" evidence="5">
    <location>
        <begin position="369"/>
        <end position="524"/>
    </location>
</feature>
<protein>
    <submittedName>
        <fullName evidence="6">Uncharacterized protein</fullName>
    </submittedName>
</protein>
<feature type="chain" id="PRO_5045082292" evidence="2">
    <location>
        <begin position="23"/>
        <end position="1215"/>
    </location>
</feature>
<dbReference type="InterPro" id="IPR048266">
    <property type="entry name" value="Rax2-like_second"/>
</dbReference>
<dbReference type="InterPro" id="IPR011044">
    <property type="entry name" value="Quino_amine_DH_bsu"/>
</dbReference>
<evidence type="ECO:0000259" key="5">
    <source>
        <dbReference type="Pfam" id="PF20843"/>
    </source>
</evidence>
<feature type="signal peptide" evidence="2">
    <location>
        <begin position="1"/>
        <end position="22"/>
    </location>
</feature>
<feature type="domain" description="Rax2-like C-terminal" evidence="3">
    <location>
        <begin position="883"/>
        <end position="1135"/>
    </location>
</feature>
<dbReference type="PANTHER" id="PTHR31778:SF2">
    <property type="entry name" value="BUD SITE SELECTION PROTEIN RAX2"/>
    <property type="match status" value="1"/>
</dbReference>
<evidence type="ECO:0000313" key="7">
    <source>
        <dbReference type="Proteomes" id="UP001345013"/>
    </source>
</evidence>
<dbReference type="Pfam" id="PF12768">
    <property type="entry name" value="Rax2"/>
    <property type="match status" value="1"/>
</dbReference>
<dbReference type="EMBL" id="JAVRRG010000019">
    <property type="protein sequence ID" value="KAK5097277.1"/>
    <property type="molecule type" value="Genomic_DNA"/>
</dbReference>
<dbReference type="InterPro" id="IPR024982">
    <property type="entry name" value="Rax2-like_C"/>
</dbReference>
<evidence type="ECO:0000313" key="6">
    <source>
        <dbReference type="EMBL" id="KAK5097277.1"/>
    </source>
</evidence>
<name>A0ABR0KI30_9EURO</name>
<dbReference type="Pfam" id="PF20843">
    <property type="entry name" value="Rax2_3"/>
    <property type="match status" value="1"/>
</dbReference>
<organism evidence="6 7">
    <name type="scientific">Lithohypha guttulata</name>
    <dbReference type="NCBI Taxonomy" id="1690604"/>
    <lineage>
        <taxon>Eukaryota</taxon>
        <taxon>Fungi</taxon>
        <taxon>Dikarya</taxon>
        <taxon>Ascomycota</taxon>
        <taxon>Pezizomycotina</taxon>
        <taxon>Eurotiomycetes</taxon>
        <taxon>Chaetothyriomycetidae</taxon>
        <taxon>Chaetothyriales</taxon>
        <taxon>Trichomeriaceae</taxon>
        <taxon>Lithohypha</taxon>
    </lineage>
</organism>